<dbReference type="InterPro" id="IPR027417">
    <property type="entry name" value="P-loop_NTPase"/>
</dbReference>
<protein>
    <submittedName>
        <fullName evidence="7">Uncharacterized protein</fullName>
    </submittedName>
</protein>
<evidence type="ECO:0000313" key="7">
    <source>
        <dbReference type="EMBL" id="BDD88810.1"/>
    </source>
</evidence>
<gene>
    <name evidence="7" type="ORF">DPPLL_31750</name>
</gene>
<keyword evidence="2" id="KW-0067">ATP-binding</keyword>
<accession>A0ABN6M8Z6</accession>
<reference evidence="7 8" key="1">
    <citation type="submission" date="2022-01" db="EMBL/GenBank/DDBJ databases">
        <title>Desulfofustis limnae sp. nov., a novel mesophilic sulfate-reducing bacterium isolated from marsh soil.</title>
        <authorList>
            <person name="Watanabe M."/>
            <person name="Takahashi A."/>
            <person name="Kojima H."/>
            <person name="Fukui M."/>
        </authorList>
    </citation>
    <scope>NUCLEOTIDE SEQUENCE [LARGE SCALE GENOMIC DNA]</scope>
    <source>
        <strain evidence="7 8">PPLL</strain>
    </source>
</reference>
<evidence type="ECO:0000259" key="5">
    <source>
        <dbReference type="SMART" id="SM00091"/>
    </source>
</evidence>
<feature type="domain" description="PAS" evidence="5">
    <location>
        <begin position="168"/>
        <end position="236"/>
    </location>
</feature>
<dbReference type="RefSeq" id="WP_284152145.1">
    <property type="nucleotide sequence ID" value="NZ_AP025516.1"/>
</dbReference>
<keyword evidence="4" id="KW-0804">Transcription</keyword>
<dbReference type="PROSITE" id="PS00688">
    <property type="entry name" value="SIGMA54_INTERACT_3"/>
    <property type="match status" value="1"/>
</dbReference>
<dbReference type="InterPro" id="IPR025944">
    <property type="entry name" value="Sigma_54_int_dom_CS"/>
</dbReference>
<dbReference type="Pfam" id="PF13426">
    <property type="entry name" value="PAS_9"/>
    <property type="match status" value="1"/>
</dbReference>
<sequence length="606" mass="66999">MAKQDQRAAPTPAAQAGKTEFLRASPLLSGSTMANALEERVKELNCLYGISNLVETQDVTLPWILERAVELIPAALQFPERASARIRLDGKEYRSANFTTTRRRLNTAIMLHGTPVGDLDVFYKEPAAGGESGLFLEEESHLLHAIGERLSRVLWIKVSEEALRESEERYRILVEKVTDGVSLVQDNRIHYVNPAFCRMFGIDTPEQVIDTPVGDPGTGNVSAISDLYHHLEAGISERHEELKQPTRHGAITWIRASHTPIMFKGRPALLSTFNDVTEIKEQQVVAQHLAAQLHDENRLLRSSLKDRYRLGNIIGRSPLMQEVFELILKAAACDASVAIFGESGSGKELVARAIHDHSQRKGKHFVAVNCAAVQETLFEREFFGTLKGAYSGAHADAAGYLHDADHGTLFLDEVGELSLAMQAKLLRAIEGGGYRPIGGTVTSYPDLRIVSAANVPLGEKVSRGLMRNDFFYRLQVIQIRLPPLRQRKQDIPLLVDHFVETIASPAFKIPGQVMDSLLEYDWPGNVRELRNVVQRYITLGRLEFISPASDCGPALEVVPTLNLEHAVKQVEASLVAQALQRSGGNRTKAAALLGISRRALSRRISG</sequence>
<dbReference type="Gene3D" id="3.30.450.20">
    <property type="entry name" value="PAS domain"/>
    <property type="match status" value="1"/>
</dbReference>
<feature type="domain" description="AAA+ ATPase" evidence="6">
    <location>
        <begin position="333"/>
        <end position="480"/>
    </location>
</feature>
<dbReference type="PANTHER" id="PTHR32071">
    <property type="entry name" value="TRANSCRIPTIONAL REGULATORY PROTEIN"/>
    <property type="match status" value="1"/>
</dbReference>
<dbReference type="Gene3D" id="1.10.10.60">
    <property type="entry name" value="Homeodomain-like"/>
    <property type="match status" value="1"/>
</dbReference>
<dbReference type="EMBL" id="AP025516">
    <property type="protein sequence ID" value="BDD88810.1"/>
    <property type="molecule type" value="Genomic_DNA"/>
</dbReference>
<dbReference type="Gene3D" id="3.40.50.300">
    <property type="entry name" value="P-loop containing nucleotide triphosphate hydrolases"/>
    <property type="match status" value="1"/>
</dbReference>
<dbReference type="SUPFAM" id="SSF52540">
    <property type="entry name" value="P-loop containing nucleoside triphosphate hydrolases"/>
    <property type="match status" value="1"/>
</dbReference>
<evidence type="ECO:0000256" key="3">
    <source>
        <dbReference type="ARBA" id="ARBA00023015"/>
    </source>
</evidence>
<keyword evidence="8" id="KW-1185">Reference proteome</keyword>
<dbReference type="CDD" id="cd00009">
    <property type="entry name" value="AAA"/>
    <property type="match status" value="1"/>
</dbReference>
<dbReference type="InterPro" id="IPR009057">
    <property type="entry name" value="Homeodomain-like_sf"/>
</dbReference>
<dbReference type="InterPro" id="IPR058031">
    <property type="entry name" value="AAA_lid_NorR"/>
</dbReference>
<evidence type="ECO:0000256" key="1">
    <source>
        <dbReference type="ARBA" id="ARBA00022741"/>
    </source>
</evidence>
<proteinExistence type="predicted"/>
<evidence type="ECO:0000313" key="8">
    <source>
        <dbReference type="Proteomes" id="UP000830055"/>
    </source>
</evidence>
<dbReference type="SUPFAM" id="SSF55785">
    <property type="entry name" value="PYP-like sensor domain (PAS domain)"/>
    <property type="match status" value="1"/>
</dbReference>
<dbReference type="Pfam" id="PF00158">
    <property type="entry name" value="Sigma54_activat"/>
    <property type="match status" value="1"/>
</dbReference>
<dbReference type="PRINTS" id="PR01590">
    <property type="entry name" value="HTHFIS"/>
</dbReference>
<dbReference type="CDD" id="cd00130">
    <property type="entry name" value="PAS"/>
    <property type="match status" value="1"/>
</dbReference>
<evidence type="ECO:0000259" key="6">
    <source>
        <dbReference type="SMART" id="SM00382"/>
    </source>
</evidence>
<dbReference type="InterPro" id="IPR003593">
    <property type="entry name" value="AAA+_ATPase"/>
</dbReference>
<dbReference type="InterPro" id="IPR000014">
    <property type="entry name" value="PAS"/>
</dbReference>
<dbReference type="Pfam" id="PF25601">
    <property type="entry name" value="AAA_lid_14"/>
    <property type="match status" value="1"/>
</dbReference>
<dbReference type="SMART" id="SM00382">
    <property type="entry name" value="AAA"/>
    <property type="match status" value="1"/>
</dbReference>
<dbReference type="Gene3D" id="1.10.8.60">
    <property type="match status" value="1"/>
</dbReference>
<dbReference type="NCBIfam" id="TIGR00229">
    <property type="entry name" value="sensory_box"/>
    <property type="match status" value="1"/>
</dbReference>
<dbReference type="SUPFAM" id="SSF46689">
    <property type="entry name" value="Homeodomain-like"/>
    <property type="match status" value="1"/>
</dbReference>
<dbReference type="Pfam" id="PF02954">
    <property type="entry name" value="HTH_8"/>
    <property type="match status" value="1"/>
</dbReference>
<evidence type="ECO:0000256" key="4">
    <source>
        <dbReference type="ARBA" id="ARBA00023163"/>
    </source>
</evidence>
<keyword evidence="3" id="KW-0805">Transcription regulation</keyword>
<dbReference type="InterPro" id="IPR002197">
    <property type="entry name" value="HTH_Fis"/>
</dbReference>
<name>A0ABN6M8Z6_9BACT</name>
<organism evidence="7 8">
    <name type="scientific">Desulfofustis limnaeus</name>
    <dbReference type="NCBI Taxonomy" id="2740163"/>
    <lineage>
        <taxon>Bacteria</taxon>
        <taxon>Pseudomonadati</taxon>
        <taxon>Thermodesulfobacteriota</taxon>
        <taxon>Desulfobulbia</taxon>
        <taxon>Desulfobulbales</taxon>
        <taxon>Desulfocapsaceae</taxon>
        <taxon>Desulfofustis</taxon>
    </lineage>
</organism>
<dbReference type="Proteomes" id="UP000830055">
    <property type="component" value="Chromosome"/>
</dbReference>
<evidence type="ECO:0000256" key="2">
    <source>
        <dbReference type="ARBA" id="ARBA00022840"/>
    </source>
</evidence>
<keyword evidence="1" id="KW-0547">Nucleotide-binding</keyword>
<dbReference type="SMART" id="SM00091">
    <property type="entry name" value="PAS"/>
    <property type="match status" value="1"/>
</dbReference>
<dbReference type="InterPro" id="IPR035965">
    <property type="entry name" value="PAS-like_dom_sf"/>
</dbReference>
<dbReference type="InterPro" id="IPR002078">
    <property type="entry name" value="Sigma_54_int"/>
</dbReference>